<evidence type="ECO:0000313" key="1">
    <source>
        <dbReference type="EMBL" id="KAI4867719.1"/>
    </source>
</evidence>
<keyword evidence="2" id="KW-1185">Reference proteome</keyword>
<comment type="caution">
    <text evidence="1">The sequence shown here is derived from an EMBL/GenBank/DDBJ whole genome shotgun (WGS) entry which is preliminary data.</text>
</comment>
<dbReference type="Proteomes" id="UP001497700">
    <property type="component" value="Unassembled WGS sequence"/>
</dbReference>
<evidence type="ECO:0000313" key="2">
    <source>
        <dbReference type="Proteomes" id="UP001497700"/>
    </source>
</evidence>
<dbReference type="EMBL" id="MU393444">
    <property type="protein sequence ID" value="KAI4867719.1"/>
    <property type="molecule type" value="Genomic_DNA"/>
</dbReference>
<sequence>MSHPKTLVFSLYSISLITLLSPLKPRHKGKCTCSQFLHLAWLAGVIAKCNIITTSTDCTLCPAFTLSVFMRLFDPVSHGDRTLVPQRSIVHGIWAATLADTCACFVF</sequence>
<organism evidence="1 2">
    <name type="scientific">Hypoxylon rubiginosum</name>
    <dbReference type="NCBI Taxonomy" id="110542"/>
    <lineage>
        <taxon>Eukaryota</taxon>
        <taxon>Fungi</taxon>
        <taxon>Dikarya</taxon>
        <taxon>Ascomycota</taxon>
        <taxon>Pezizomycotina</taxon>
        <taxon>Sordariomycetes</taxon>
        <taxon>Xylariomycetidae</taxon>
        <taxon>Xylariales</taxon>
        <taxon>Hypoxylaceae</taxon>
        <taxon>Hypoxylon</taxon>
    </lineage>
</organism>
<reference evidence="1 2" key="1">
    <citation type="journal article" date="2022" name="New Phytol.">
        <title>Ecological generalism drives hyperdiversity of secondary metabolite gene clusters in xylarialean endophytes.</title>
        <authorList>
            <person name="Franco M.E.E."/>
            <person name="Wisecaver J.H."/>
            <person name="Arnold A.E."/>
            <person name="Ju Y.M."/>
            <person name="Slot J.C."/>
            <person name="Ahrendt S."/>
            <person name="Moore L.P."/>
            <person name="Eastman K.E."/>
            <person name="Scott K."/>
            <person name="Konkel Z."/>
            <person name="Mondo S.J."/>
            <person name="Kuo A."/>
            <person name="Hayes R.D."/>
            <person name="Haridas S."/>
            <person name="Andreopoulos B."/>
            <person name="Riley R."/>
            <person name="LaButti K."/>
            <person name="Pangilinan J."/>
            <person name="Lipzen A."/>
            <person name="Amirebrahimi M."/>
            <person name="Yan J."/>
            <person name="Adam C."/>
            <person name="Keymanesh K."/>
            <person name="Ng V."/>
            <person name="Louie K."/>
            <person name="Northen T."/>
            <person name="Drula E."/>
            <person name="Henrissat B."/>
            <person name="Hsieh H.M."/>
            <person name="Youens-Clark K."/>
            <person name="Lutzoni F."/>
            <person name="Miadlikowska J."/>
            <person name="Eastwood D.C."/>
            <person name="Hamelin R.C."/>
            <person name="Grigoriev I.V."/>
            <person name="U'Ren J.M."/>
        </authorList>
    </citation>
    <scope>NUCLEOTIDE SEQUENCE [LARGE SCALE GENOMIC DNA]</scope>
    <source>
        <strain evidence="1 2">CBS 119005</strain>
    </source>
</reference>
<accession>A0ACB9Z9E9</accession>
<gene>
    <name evidence="1" type="ORF">F4820DRAFT_412540</name>
</gene>
<name>A0ACB9Z9E9_9PEZI</name>
<proteinExistence type="predicted"/>
<protein>
    <submittedName>
        <fullName evidence="1">Uncharacterized protein</fullName>
    </submittedName>
</protein>